<dbReference type="AlphaFoldDB" id="A0A479ZY46"/>
<dbReference type="EMBL" id="BJCE01000035">
    <property type="protein sequence ID" value="GCL36383.1"/>
    <property type="molecule type" value="Genomic_DNA"/>
</dbReference>
<comment type="similarity">
    <text evidence="1">In the C-terminal section; belongs to the transposase 35 family.</text>
</comment>
<keyword evidence="4" id="KW-0233">DNA recombination</keyword>
<keyword evidence="8" id="KW-1185">Reference proteome</keyword>
<evidence type="ECO:0000313" key="8">
    <source>
        <dbReference type="Proteomes" id="UP000300142"/>
    </source>
</evidence>
<evidence type="ECO:0000259" key="5">
    <source>
        <dbReference type="Pfam" id="PF01385"/>
    </source>
</evidence>
<dbReference type="Pfam" id="PF01385">
    <property type="entry name" value="OrfB_IS605"/>
    <property type="match status" value="1"/>
</dbReference>
<evidence type="ECO:0000256" key="1">
    <source>
        <dbReference type="ARBA" id="ARBA00008761"/>
    </source>
</evidence>
<dbReference type="InterPro" id="IPR001959">
    <property type="entry name" value="Transposase"/>
</dbReference>
<dbReference type="Pfam" id="PF07282">
    <property type="entry name" value="Cas12f1-like_TNB"/>
    <property type="match status" value="1"/>
</dbReference>
<keyword evidence="2" id="KW-0815">Transposition</keyword>
<evidence type="ECO:0000256" key="3">
    <source>
        <dbReference type="ARBA" id="ARBA00023125"/>
    </source>
</evidence>
<dbReference type="GO" id="GO:0032196">
    <property type="term" value="P:transposition"/>
    <property type="evidence" value="ECO:0007669"/>
    <property type="project" value="UniProtKB-KW"/>
</dbReference>
<gene>
    <name evidence="7" type="ORF">SR1949_14860</name>
</gene>
<name>A0A479ZY46_9CYAN</name>
<evidence type="ECO:0000256" key="2">
    <source>
        <dbReference type="ARBA" id="ARBA00022578"/>
    </source>
</evidence>
<accession>A0A479ZY46</accession>
<feature type="domain" description="Cas12f1-like TNB" evidence="6">
    <location>
        <begin position="184"/>
        <end position="249"/>
    </location>
</feature>
<evidence type="ECO:0000259" key="6">
    <source>
        <dbReference type="Pfam" id="PF07282"/>
    </source>
</evidence>
<organism evidence="7 8">
    <name type="scientific">Sphaerospermopsis reniformis</name>
    <dbReference type="NCBI Taxonomy" id="531300"/>
    <lineage>
        <taxon>Bacteria</taxon>
        <taxon>Bacillati</taxon>
        <taxon>Cyanobacteriota</taxon>
        <taxon>Cyanophyceae</taxon>
        <taxon>Nostocales</taxon>
        <taxon>Aphanizomenonaceae</taxon>
        <taxon>Sphaerospermopsis</taxon>
    </lineage>
</organism>
<sequence length="263" mass="30041">MQSCYIPKSAVKDAGIYHTVLGELKYKDPLPDGFGDCRLVSFYGDYYICLPIESLRHKTENQGRVVALDPGIRNFLTFFADNCFGWLGENANLRTQKLCFKLDKLISKISKAKSKQKKRLKNAATRLRGKIKYLVDELHKKTARFLVDNFDVILLPTFETSMMSRKVKRRIKSKSVRQMLTLSHYKFKQFIKHKAHEFNKIVVDVNEAYTSKTVSWTGEIINNLGGSKTIKSRIDGKTMNRDLNGARGIYVSACARHKSSCIG</sequence>
<keyword evidence="3" id="KW-0238">DNA-binding</keyword>
<dbReference type="InterPro" id="IPR051491">
    <property type="entry name" value="Recombinase/Transposase-rel"/>
</dbReference>
<protein>
    <submittedName>
        <fullName evidence="7">Transposase</fullName>
    </submittedName>
</protein>
<dbReference type="GO" id="GO:0006310">
    <property type="term" value="P:DNA recombination"/>
    <property type="evidence" value="ECO:0007669"/>
    <property type="project" value="UniProtKB-KW"/>
</dbReference>
<dbReference type="Proteomes" id="UP000300142">
    <property type="component" value="Unassembled WGS sequence"/>
</dbReference>
<dbReference type="InterPro" id="IPR010095">
    <property type="entry name" value="Cas12f1-like_TNB"/>
</dbReference>
<dbReference type="PANTHER" id="PTHR36172:SF1">
    <property type="entry name" value="RESOLVASE-RELATED"/>
    <property type="match status" value="1"/>
</dbReference>
<evidence type="ECO:0000313" key="7">
    <source>
        <dbReference type="EMBL" id="GCL36383.1"/>
    </source>
</evidence>
<feature type="domain" description="Probable transposase IS891/IS1136/IS1341" evidence="5">
    <location>
        <begin position="57"/>
        <end position="151"/>
    </location>
</feature>
<reference evidence="8" key="1">
    <citation type="submission" date="2019-02" db="EMBL/GenBank/DDBJ databases">
        <title>Draft genome sequence of Sphaerospermopsis reniformis NIES-1949.</title>
        <authorList>
            <person name="Yamaguchi H."/>
            <person name="Suzuki S."/>
            <person name="Kawachi M."/>
        </authorList>
    </citation>
    <scope>NUCLEOTIDE SEQUENCE [LARGE SCALE GENOMIC DNA]</scope>
    <source>
        <strain evidence="8">NIES-1949</strain>
    </source>
</reference>
<proteinExistence type="inferred from homology"/>
<dbReference type="PANTHER" id="PTHR36172">
    <property type="match status" value="1"/>
</dbReference>
<comment type="caution">
    <text evidence="7">The sequence shown here is derived from an EMBL/GenBank/DDBJ whole genome shotgun (WGS) entry which is preliminary data.</text>
</comment>
<dbReference type="GO" id="GO:0003677">
    <property type="term" value="F:DNA binding"/>
    <property type="evidence" value="ECO:0007669"/>
    <property type="project" value="UniProtKB-KW"/>
</dbReference>
<evidence type="ECO:0000256" key="4">
    <source>
        <dbReference type="ARBA" id="ARBA00023172"/>
    </source>
</evidence>